<feature type="domain" description="PH" evidence="2">
    <location>
        <begin position="18"/>
        <end position="133"/>
    </location>
</feature>
<dbReference type="Pfam" id="PF00169">
    <property type="entry name" value="PH"/>
    <property type="match status" value="1"/>
</dbReference>
<dbReference type="InterPro" id="IPR011993">
    <property type="entry name" value="PH-like_dom_sf"/>
</dbReference>
<dbReference type="RefSeq" id="XP_008569252.1">
    <property type="nucleotide sequence ID" value="XM_008571030.1"/>
</dbReference>
<evidence type="ECO:0000313" key="3">
    <source>
        <dbReference type="Proteomes" id="UP000694923"/>
    </source>
</evidence>
<dbReference type="Proteomes" id="UP000694923">
    <property type="component" value="Unplaced"/>
</dbReference>
<gene>
    <name evidence="4" type="primary">PLEKHS1</name>
</gene>
<evidence type="ECO:0000313" key="4">
    <source>
        <dbReference type="RefSeq" id="XP_008569252.1"/>
    </source>
</evidence>
<reference evidence="4" key="1">
    <citation type="submission" date="2025-08" db="UniProtKB">
        <authorList>
            <consortium name="RefSeq"/>
        </authorList>
    </citation>
    <scope>IDENTIFICATION</scope>
</reference>
<accession>A0ABM0QLL1</accession>
<name>A0ABM0QLL1_GALVR</name>
<keyword evidence="3" id="KW-1185">Reference proteome</keyword>
<dbReference type="GeneID" id="103589133"/>
<evidence type="ECO:0000259" key="2">
    <source>
        <dbReference type="PROSITE" id="PS50003"/>
    </source>
</evidence>
<sequence>MEPKPQKSPGKQITFYYEICKQGYFIKSPPPQLFFSVTSWKKRYFTLSKTGEKRFSLSYYKDHHYRGSIEIDRNSSVEVGISSQEKMQSVQKMFKCHPEEVMSIRTTDREYFLIGQDREKIKDWVSFISLCRDTEAAHQNTKEKLSLDDQRPVSDPNPLLGFSSTSEAVGFTLPRNSLPDMHLMGKHSPGYRQAHPPHEDLLAPAPEMEEEDRYLNPRSILLELENIITSHDSGESIEPGSPDQVFKRNECHYMSMKSCVFNKTSHESADSKEESQTLSETPDGGLHLQEQGSGSDSCLSPACMEAQTTKDEKGSASLTVVQLSILINNIPAKSQVEELNVFLYPPDVINYLALREAAGQICVARWEGPPRLGCMFCHGDRLLAVNDLKPQSLEEVSLFLSRSIPKEKVKLTISRIPNSEKFHAVACKCPLKCQDVAPLQQDGSRLQRAPKRNPAIKKGLQKETRDQHSALNVHICILTMGITIPSLANASGKYRAPSGIMTVEHSEKGRPYYLGLCPKHHEHRLGKSLI</sequence>
<organism evidence="3 4">
    <name type="scientific">Galeopterus variegatus</name>
    <name type="common">Malayan flying lemur</name>
    <name type="synonym">Cynocephalus variegatus</name>
    <dbReference type="NCBI Taxonomy" id="482537"/>
    <lineage>
        <taxon>Eukaryota</taxon>
        <taxon>Metazoa</taxon>
        <taxon>Chordata</taxon>
        <taxon>Craniata</taxon>
        <taxon>Vertebrata</taxon>
        <taxon>Euteleostomi</taxon>
        <taxon>Mammalia</taxon>
        <taxon>Eutheria</taxon>
        <taxon>Euarchontoglires</taxon>
        <taxon>Dermoptera</taxon>
        <taxon>Cynocephalidae</taxon>
        <taxon>Galeopterus</taxon>
    </lineage>
</organism>
<proteinExistence type="predicted"/>
<evidence type="ECO:0000256" key="1">
    <source>
        <dbReference type="SAM" id="MobiDB-lite"/>
    </source>
</evidence>
<dbReference type="Gene3D" id="2.30.29.30">
    <property type="entry name" value="Pleckstrin-homology domain (PH domain)/Phosphotyrosine-binding domain (PTB)"/>
    <property type="match status" value="1"/>
</dbReference>
<dbReference type="SMART" id="SM00233">
    <property type="entry name" value="PH"/>
    <property type="match status" value="1"/>
</dbReference>
<protein>
    <submittedName>
        <fullName evidence="4">Pleckstrin homology domain-containing family S member 1</fullName>
    </submittedName>
</protein>
<dbReference type="PROSITE" id="PS50003">
    <property type="entry name" value="PH_DOMAIN"/>
    <property type="match status" value="1"/>
</dbReference>
<dbReference type="InterPro" id="IPR001849">
    <property type="entry name" value="PH_domain"/>
</dbReference>
<dbReference type="SUPFAM" id="SSF50729">
    <property type="entry name" value="PH domain-like"/>
    <property type="match status" value="1"/>
</dbReference>
<feature type="region of interest" description="Disordered" evidence="1">
    <location>
        <begin position="264"/>
        <end position="298"/>
    </location>
</feature>
<feature type="compositionally biased region" description="Basic and acidic residues" evidence="1">
    <location>
        <begin position="264"/>
        <end position="275"/>
    </location>
</feature>
<dbReference type="InterPro" id="IPR042986">
    <property type="entry name" value="PLEKHS1"/>
</dbReference>
<dbReference type="PANTHER" id="PTHR47014:SF1">
    <property type="entry name" value="PLECKSTRIN HOMOLOGY DOMAIN-CONTAINING FAMILY S MEMBER 1"/>
    <property type="match status" value="1"/>
</dbReference>
<dbReference type="PANTHER" id="PTHR47014">
    <property type="entry name" value="PLECKSTRIN HOMOLOGY DOMAIN-CONTAINING FAMILY S MEMBER 1"/>
    <property type="match status" value="1"/>
</dbReference>